<dbReference type="Proteomes" id="UP000266841">
    <property type="component" value="Unassembled WGS sequence"/>
</dbReference>
<evidence type="ECO:0000256" key="1">
    <source>
        <dbReference type="SAM" id="MobiDB-lite"/>
    </source>
</evidence>
<dbReference type="PANTHER" id="PTHR13454">
    <property type="entry name" value="PROTEIN MCM10 HOMOLOG"/>
    <property type="match status" value="1"/>
</dbReference>
<dbReference type="InterPro" id="IPR012340">
    <property type="entry name" value="NA-bd_OB-fold"/>
</dbReference>
<protein>
    <recommendedName>
        <fullName evidence="4">Zinc finger Mcm10/DnaG-type domain-containing protein</fullName>
    </recommendedName>
</protein>
<feature type="compositionally biased region" description="Basic and acidic residues" evidence="1">
    <location>
        <begin position="741"/>
        <end position="767"/>
    </location>
</feature>
<proteinExistence type="predicted"/>
<feature type="region of interest" description="Disordered" evidence="1">
    <location>
        <begin position="363"/>
        <end position="417"/>
    </location>
</feature>
<accession>K0TI48</accession>
<gene>
    <name evidence="2" type="ORF">THAOC_04902</name>
</gene>
<evidence type="ECO:0000313" key="2">
    <source>
        <dbReference type="EMBL" id="EJK73471.1"/>
    </source>
</evidence>
<evidence type="ECO:0000313" key="3">
    <source>
        <dbReference type="Proteomes" id="UP000266841"/>
    </source>
</evidence>
<dbReference type="eggNOG" id="KOG3056">
    <property type="taxonomic scope" value="Eukaryota"/>
</dbReference>
<organism evidence="2 3">
    <name type="scientific">Thalassiosira oceanica</name>
    <name type="common">Marine diatom</name>
    <dbReference type="NCBI Taxonomy" id="159749"/>
    <lineage>
        <taxon>Eukaryota</taxon>
        <taxon>Sar</taxon>
        <taxon>Stramenopiles</taxon>
        <taxon>Ochrophyta</taxon>
        <taxon>Bacillariophyta</taxon>
        <taxon>Coscinodiscophyceae</taxon>
        <taxon>Thalassiosirophycidae</taxon>
        <taxon>Thalassiosirales</taxon>
        <taxon>Thalassiosiraceae</taxon>
        <taxon>Thalassiosira</taxon>
    </lineage>
</organism>
<dbReference type="OrthoDB" id="273123at2759"/>
<sequence length="786" mass="82801">MDELLGLFSGGGSPEDAGGDAGSDYAERKDVPPPSSASSDNDDFAAALFGASAAPRPSSGAARAKPQASSRPDKSAMSSRGSASQYDALTVSWLIAIAIRGPVDGPYPNAGLSGSSAWTAMPSAPLRASQSRCNGATRFRIVDRQTSRLDTTDALTSRTYRSCSSLAVASFAEWASYLTDGKSNTTPPSGKTNLATCGVLTAGVSSRVSKAGRAFATLHLGDLARGANSGCGSGPSCFAARSASANTVAASVTVFLFGDAVNVLRTKKKYLQPGWAVGILDPSLMPDRSGDSNKGSSSTAVTLSVNDPRQILLVGRAADVDRCRGTVRKRVASEHGGTSWEDVRCSTLVDTRVGGGYCPAHRRQGLSSGNGAGSKKGNSATGGMTFMQRQRMGTAPGASGFQQTSQHKKQASSRGLSLTDALAQSGVLEPCPTMATDPLRPHKMLKRAPLHMTKAMPPPSKPRLTAAPATMPASNPYASKKRIAAGAAESGRGVEDILGEALGRKKARTSGLSAITKRKASSNKAVKVFHTEGFDGEVQVPKPSTLFNRRVGAVAAAQPANASRRVSEQSIRERQRGLADILRKNGGSLTTVPSGGVARTRKDPSRSTTSTKILDLKTSKVIYKPKTRENMSQRRAAGPQNNFAAAFGGGEPLDSDKILNAKSRFDGAVMAHNYAKARAAVQELEASESKQDEREVRKKANEKRKSGDGSIVTTGWTCRTCQKKTTFKPASCIAARHDVRQQRELKNDKRAPGTRKERLDRHDRDSADGGLKLGSGIEWSWNRGGF</sequence>
<dbReference type="GO" id="GO:0006270">
    <property type="term" value="P:DNA replication initiation"/>
    <property type="evidence" value="ECO:0007669"/>
    <property type="project" value="InterPro"/>
</dbReference>
<dbReference type="OMA" id="GIEWSAN"/>
<dbReference type="GO" id="GO:0003688">
    <property type="term" value="F:DNA replication origin binding"/>
    <property type="evidence" value="ECO:0007669"/>
    <property type="project" value="TreeGrafter"/>
</dbReference>
<feature type="compositionally biased region" description="Low complexity" evidence="1">
    <location>
        <begin position="36"/>
        <end position="64"/>
    </location>
</feature>
<feature type="region of interest" description="Disordered" evidence="1">
    <location>
        <begin position="583"/>
        <end position="611"/>
    </location>
</feature>
<name>K0TI48_THAOC</name>
<dbReference type="InterPro" id="IPR040184">
    <property type="entry name" value="Mcm10"/>
</dbReference>
<feature type="region of interest" description="Disordered" evidence="1">
    <location>
        <begin position="556"/>
        <end position="575"/>
    </location>
</feature>
<keyword evidence="3" id="KW-1185">Reference proteome</keyword>
<feature type="region of interest" description="Disordered" evidence="1">
    <location>
        <begin position="741"/>
        <end position="774"/>
    </location>
</feature>
<reference evidence="2 3" key="1">
    <citation type="journal article" date="2012" name="Genome Biol.">
        <title>Genome and low-iron response of an oceanic diatom adapted to chronic iron limitation.</title>
        <authorList>
            <person name="Lommer M."/>
            <person name="Specht M."/>
            <person name="Roy A.S."/>
            <person name="Kraemer L."/>
            <person name="Andreson R."/>
            <person name="Gutowska M.A."/>
            <person name="Wolf J."/>
            <person name="Bergner S.V."/>
            <person name="Schilhabel M.B."/>
            <person name="Klostermeier U.C."/>
            <person name="Beiko R.G."/>
            <person name="Rosenstiel P."/>
            <person name="Hippler M."/>
            <person name="Laroche J."/>
        </authorList>
    </citation>
    <scope>NUCLEOTIDE SEQUENCE [LARGE SCALE GENOMIC DNA]</scope>
    <source>
        <strain evidence="2 3">CCMP1005</strain>
    </source>
</reference>
<dbReference type="Gene3D" id="2.40.50.140">
    <property type="entry name" value="Nucleic acid-binding proteins"/>
    <property type="match status" value="1"/>
</dbReference>
<feature type="compositionally biased region" description="Basic and acidic residues" evidence="1">
    <location>
        <begin position="565"/>
        <end position="575"/>
    </location>
</feature>
<comment type="caution">
    <text evidence="2">The sequence shown here is derived from an EMBL/GenBank/DDBJ whole genome shotgun (WGS) entry which is preliminary data.</text>
</comment>
<dbReference type="EMBL" id="AGNL01004467">
    <property type="protein sequence ID" value="EJK73471.1"/>
    <property type="molecule type" value="Genomic_DNA"/>
</dbReference>
<evidence type="ECO:0008006" key="4">
    <source>
        <dbReference type="Google" id="ProtNLM"/>
    </source>
</evidence>
<dbReference type="GO" id="GO:0043596">
    <property type="term" value="C:nuclear replication fork"/>
    <property type="evidence" value="ECO:0007669"/>
    <property type="project" value="TreeGrafter"/>
</dbReference>
<feature type="compositionally biased region" description="Basic and acidic residues" evidence="1">
    <location>
        <begin position="687"/>
        <end position="707"/>
    </location>
</feature>
<dbReference type="PANTHER" id="PTHR13454:SF11">
    <property type="entry name" value="PROTEIN MCM10 HOMOLOG"/>
    <property type="match status" value="1"/>
</dbReference>
<dbReference type="GO" id="GO:0003697">
    <property type="term" value="F:single-stranded DNA binding"/>
    <property type="evidence" value="ECO:0007669"/>
    <property type="project" value="InterPro"/>
</dbReference>
<feature type="region of interest" description="Disordered" evidence="1">
    <location>
        <begin position="684"/>
        <end position="711"/>
    </location>
</feature>
<feature type="region of interest" description="Disordered" evidence="1">
    <location>
        <begin position="1"/>
        <end position="81"/>
    </location>
</feature>
<dbReference type="AlphaFoldDB" id="K0TI48"/>